<keyword evidence="1" id="KW-0418">Kinase</keyword>
<dbReference type="InterPro" id="IPR059179">
    <property type="entry name" value="MLKL-like_MCAfunc"/>
</dbReference>
<name>A0ABR3JEH1_9AGAR</name>
<feature type="repeat" description="WD" evidence="6">
    <location>
        <begin position="882"/>
        <end position="921"/>
    </location>
</feature>
<dbReference type="InterPro" id="IPR001680">
    <property type="entry name" value="WD40_rpt"/>
</dbReference>
<keyword evidence="2 6" id="KW-0853">WD repeat</keyword>
<comment type="caution">
    <text evidence="11">The sequence shown here is derived from an EMBL/GenBank/DDBJ whole genome shotgun (WGS) entry which is preliminary data.</text>
</comment>
<sequence>MEALAAFSIPQVLTLAAQALTFAWTQYNNIQGYEEQCRLMIQRCQDLLIAVSKEVHAAGNERVRSMTNQLRALETTCVTVKDTVARLAKKSFMWKLLHQDKIVQSLSAAENAVVDVFEVFNLGAHLSAQRLQLEIADVRSKDQAKLVAHLESLAENDQKILNALQADARGRRRLEELIIALTKHVSAVGENSTKTSQDATEKFIRIAFDSLKRLSKKPVTGIQHWSVTSLEVTFDPDDEDNCIGMGGFGNIYKGEWNGEVVAVKEMYSEDARLLDRDKLKYIEREIKIWSRLVHPRILPFYCACLEATRPFMVTKFCKNGNVLQHLRSHPDANRTRILHEVCLGMVYLHNQNVIHADLKGSNILIGDGGNALITDFGLSHLQDQVATTASRTRASTHRMAGTLRWMAPELLDGESLGKPCDVYSFGLLSWELYTGRVPYGEIPERAVTRRIVDKQERPSRPERMGNDLWAITELCWAHDPISRPAFSTLQVHFKALIPPDLLQLSSPSALASSGTSFSSPQSVSSEPPSKLFESLTFLDSSGTSSWTQDFVDSHTLLTNTQYKPTLQTLPANEPHFSRSRVASVMERHRADSAPQHQSAGLLPPQRSPNTLPELNRHPHYLQSVQVLPTNPPPPPPHPTELQAARIHYTNPSLEGRIAVHIPENPRPGAIAYSHSTKTPNLDHKTRQAPQTPQVPMATTERYPAPLVHPSEMVVLAPPTRRYALNELLGYHVDLLNGAASKDITSVAIDDDWVVVGFANSWIVVFDATTGDYVRHLIGHTSGVWSVMIISRGGFSDLPRSRFPCSSSSGWNQPYSLLLSGGQDNILRVWNLQSGACLHALNGHSRTIRCLAAVDGSPVVLTGSRDHTIRTWDAENGYALKILSGHRDGIQSLKVHKNIAVSASADTTLRIWDIYKGSCLHTLCAHTNRVRTIDFNGTLIVSGGDDGMIRVWDVYSGKCTDSVKHFRSMVGNITLSDGLIVASNMDGLVCVYDIQTQQIIDVIPAHRGHIPSLYIDLPYLITGSSDGSIKRWNAETCALVDHLGADGPRIMCPWRFARWRDTWVVAREVDEKACIEIWR</sequence>
<dbReference type="Gene3D" id="1.10.510.10">
    <property type="entry name" value="Transferase(Phosphotransferase) domain 1"/>
    <property type="match status" value="1"/>
</dbReference>
<feature type="binding site" evidence="7">
    <location>
        <position position="264"/>
    </location>
    <ligand>
        <name>ATP</name>
        <dbReference type="ChEBI" id="CHEBI:30616"/>
    </ligand>
</feature>
<dbReference type="SMART" id="SM00320">
    <property type="entry name" value="WD40"/>
    <property type="match status" value="7"/>
</dbReference>
<dbReference type="CDD" id="cd21037">
    <property type="entry name" value="MLKL_NTD"/>
    <property type="match status" value="1"/>
</dbReference>
<keyword evidence="1" id="KW-0723">Serine/threonine-protein kinase</keyword>
<gene>
    <name evidence="11" type="ORF">HGRIS_005255</name>
</gene>
<evidence type="ECO:0000256" key="6">
    <source>
        <dbReference type="PROSITE-ProRule" id="PRU00221"/>
    </source>
</evidence>
<protein>
    <recommendedName>
        <fullName evidence="10">Protein kinase domain-containing protein</fullName>
    </recommendedName>
</protein>
<evidence type="ECO:0000313" key="12">
    <source>
        <dbReference type="Proteomes" id="UP001556367"/>
    </source>
</evidence>
<keyword evidence="3" id="KW-0677">Repeat</keyword>
<evidence type="ECO:0000256" key="4">
    <source>
        <dbReference type="ARBA" id="ARBA00022741"/>
    </source>
</evidence>
<dbReference type="InterPro" id="IPR019775">
    <property type="entry name" value="WD40_repeat_CS"/>
</dbReference>
<organism evidence="11 12">
    <name type="scientific">Hohenbuehelia grisea</name>
    <dbReference type="NCBI Taxonomy" id="104357"/>
    <lineage>
        <taxon>Eukaryota</taxon>
        <taxon>Fungi</taxon>
        <taxon>Dikarya</taxon>
        <taxon>Basidiomycota</taxon>
        <taxon>Agaricomycotina</taxon>
        <taxon>Agaricomycetes</taxon>
        <taxon>Agaricomycetidae</taxon>
        <taxon>Agaricales</taxon>
        <taxon>Pleurotineae</taxon>
        <taxon>Pleurotaceae</taxon>
        <taxon>Hohenbuehelia</taxon>
    </lineage>
</organism>
<keyword evidence="9" id="KW-0732">Signal</keyword>
<evidence type="ECO:0000313" key="11">
    <source>
        <dbReference type="EMBL" id="KAL0954109.1"/>
    </source>
</evidence>
<dbReference type="CDD" id="cd00200">
    <property type="entry name" value="WD40"/>
    <property type="match status" value="1"/>
</dbReference>
<feature type="repeat" description="WD" evidence="6">
    <location>
        <begin position="1002"/>
        <end position="1035"/>
    </location>
</feature>
<evidence type="ECO:0000256" key="8">
    <source>
        <dbReference type="SAM" id="MobiDB-lite"/>
    </source>
</evidence>
<feature type="domain" description="Protein kinase" evidence="10">
    <location>
        <begin position="237"/>
        <end position="495"/>
    </location>
</feature>
<dbReference type="SMART" id="SM00220">
    <property type="entry name" value="S_TKc"/>
    <property type="match status" value="1"/>
</dbReference>
<dbReference type="PRINTS" id="PR00320">
    <property type="entry name" value="GPROTEINBRPT"/>
</dbReference>
<keyword evidence="1" id="KW-0808">Transferase</keyword>
<dbReference type="PROSITE" id="PS00107">
    <property type="entry name" value="PROTEIN_KINASE_ATP"/>
    <property type="match status" value="1"/>
</dbReference>
<dbReference type="SUPFAM" id="SSF56112">
    <property type="entry name" value="Protein kinase-like (PK-like)"/>
    <property type="match status" value="1"/>
</dbReference>
<evidence type="ECO:0000256" key="7">
    <source>
        <dbReference type="PROSITE-ProRule" id="PRU10141"/>
    </source>
</evidence>
<dbReference type="InterPro" id="IPR017441">
    <property type="entry name" value="Protein_kinase_ATP_BS"/>
</dbReference>
<dbReference type="InterPro" id="IPR001245">
    <property type="entry name" value="Ser-Thr/Tyr_kinase_cat_dom"/>
</dbReference>
<dbReference type="Gene3D" id="2.130.10.10">
    <property type="entry name" value="YVTN repeat-like/Quinoprotein amine dehydrogenase"/>
    <property type="match status" value="1"/>
</dbReference>
<dbReference type="SUPFAM" id="SSF50978">
    <property type="entry name" value="WD40 repeat-like"/>
    <property type="match status" value="1"/>
</dbReference>
<dbReference type="Pfam" id="PF07714">
    <property type="entry name" value="PK_Tyr_Ser-Thr"/>
    <property type="match status" value="1"/>
</dbReference>
<dbReference type="CDD" id="cd13999">
    <property type="entry name" value="STKc_MAP3K-like"/>
    <property type="match status" value="1"/>
</dbReference>
<accession>A0ABR3JEH1</accession>
<dbReference type="PROSITE" id="PS50011">
    <property type="entry name" value="PROTEIN_KINASE_DOM"/>
    <property type="match status" value="1"/>
</dbReference>
<dbReference type="InterPro" id="IPR011009">
    <property type="entry name" value="Kinase-like_dom_sf"/>
</dbReference>
<dbReference type="Proteomes" id="UP001556367">
    <property type="component" value="Unassembled WGS sequence"/>
</dbReference>
<keyword evidence="5 7" id="KW-0067">ATP-binding</keyword>
<feature type="region of interest" description="Disordered" evidence="8">
    <location>
        <begin position="585"/>
        <end position="612"/>
    </location>
</feature>
<keyword evidence="4 7" id="KW-0547">Nucleotide-binding</keyword>
<evidence type="ECO:0000256" key="3">
    <source>
        <dbReference type="ARBA" id="ARBA00022737"/>
    </source>
</evidence>
<evidence type="ECO:0000256" key="2">
    <source>
        <dbReference type="ARBA" id="ARBA00022574"/>
    </source>
</evidence>
<dbReference type="PROSITE" id="PS50294">
    <property type="entry name" value="WD_REPEATS_REGION"/>
    <property type="match status" value="3"/>
</dbReference>
<evidence type="ECO:0000256" key="5">
    <source>
        <dbReference type="ARBA" id="ARBA00022840"/>
    </source>
</evidence>
<dbReference type="PRINTS" id="PR00109">
    <property type="entry name" value="TYRKINASE"/>
</dbReference>
<evidence type="ECO:0000256" key="9">
    <source>
        <dbReference type="SAM" id="SignalP"/>
    </source>
</evidence>
<feature type="repeat" description="WD" evidence="6">
    <location>
        <begin position="810"/>
        <end position="839"/>
    </location>
</feature>
<feature type="signal peptide" evidence="9">
    <location>
        <begin position="1"/>
        <end position="25"/>
    </location>
</feature>
<dbReference type="InterPro" id="IPR000719">
    <property type="entry name" value="Prot_kinase_dom"/>
</dbReference>
<dbReference type="InterPro" id="IPR036322">
    <property type="entry name" value="WD40_repeat_dom_sf"/>
</dbReference>
<feature type="repeat" description="WD" evidence="6">
    <location>
        <begin position="840"/>
        <end position="881"/>
    </location>
</feature>
<dbReference type="PROSITE" id="PS00108">
    <property type="entry name" value="PROTEIN_KINASE_ST"/>
    <property type="match status" value="1"/>
</dbReference>
<feature type="chain" id="PRO_5045241393" description="Protein kinase domain-containing protein" evidence="9">
    <location>
        <begin position="26"/>
        <end position="1078"/>
    </location>
</feature>
<evidence type="ECO:0000259" key="10">
    <source>
        <dbReference type="PROSITE" id="PS50011"/>
    </source>
</evidence>
<dbReference type="InterPro" id="IPR008271">
    <property type="entry name" value="Ser/Thr_kinase_AS"/>
</dbReference>
<dbReference type="PROSITE" id="PS50082">
    <property type="entry name" value="WD_REPEATS_2"/>
    <property type="match status" value="5"/>
</dbReference>
<dbReference type="InterPro" id="IPR020472">
    <property type="entry name" value="WD40_PAC1"/>
</dbReference>
<evidence type="ECO:0000256" key="1">
    <source>
        <dbReference type="ARBA" id="ARBA00022527"/>
    </source>
</evidence>
<reference evidence="12" key="1">
    <citation type="submission" date="2024-06" db="EMBL/GenBank/DDBJ databases">
        <title>Multi-omics analyses provide insights into the biosynthesis of the anticancer antibiotic pleurotin in Hohenbuehelia grisea.</title>
        <authorList>
            <person name="Weaver J.A."/>
            <person name="Alberti F."/>
        </authorList>
    </citation>
    <scope>NUCLEOTIDE SEQUENCE [LARGE SCALE GENOMIC DNA]</scope>
    <source>
        <strain evidence="12">T-177</strain>
    </source>
</reference>
<dbReference type="PANTHER" id="PTHR22847:SF637">
    <property type="entry name" value="WD REPEAT DOMAIN 5B"/>
    <property type="match status" value="1"/>
</dbReference>
<keyword evidence="12" id="KW-1185">Reference proteome</keyword>
<feature type="repeat" description="WD" evidence="6">
    <location>
        <begin position="922"/>
        <end position="961"/>
    </location>
</feature>
<proteinExistence type="predicted"/>
<dbReference type="PROSITE" id="PS00678">
    <property type="entry name" value="WD_REPEATS_1"/>
    <property type="match status" value="3"/>
</dbReference>
<dbReference type="InterPro" id="IPR015943">
    <property type="entry name" value="WD40/YVTN_repeat-like_dom_sf"/>
</dbReference>
<dbReference type="EMBL" id="JASNQZ010000008">
    <property type="protein sequence ID" value="KAL0954109.1"/>
    <property type="molecule type" value="Genomic_DNA"/>
</dbReference>
<dbReference type="PANTHER" id="PTHR22847">
    <property type="entry name" value="WD40 REPEAT PROTEIN"/>
    <property type="match status" value="1"/>
</dbReference>
<dbReference type="Pfam" id="PF00400">
    <property type="entry name" value="WD40"/>
    <property type="match status" value="5"/>
</dbReference>